<protein>
    <submittedName>
        <fullName evidence="3">Uncharacterized protein</fullName>
    </submittedName>
</protein>
<reference evidence="3" key="1">
    <citation type="submission" date="2020-03" db="EMBL/GenBank/DDBJ databases">
        <title>The deep terrestrial virosphere.</title>
        <authorList>
            <person name="Holmfeldt K."/>
            <person name="Nilsson E."/>
            <person name="Simone D."/>
            <person name="Lopez-Fernandez M."/>
            <person name="Wu X."/>
            <person name="de Brujin I."/>
            <person name="Lundin D."/>
            <person name="Andersson A."/>
            <person name="Bertilsson S."/>
            <person name="Dopson M."/>
        </authorList>
    </citation>
    <scope>NUCLEOTIDE SEQUENCE</scope>
    <source>
        <strain evidence="3">MM415A02192</strain>
    </source>
</reference>
<feature type="region of interest" description="Disordered" evidence="2">
    <location>
        <begin position="189"/>
        <end position="220"/>
    </location>
</feature>
<name>A0A6M3JUW3_9ZZZZ</name>
<accession>A0A6M3JUW3</accession>
<evidence type="ECO:0000313" key="3">
    <source>
        <dbReference type="EMBL" id="QJA73869.1"/>
    </source>
</evidence>
<organism evidence="3">
    <name type="scientific">viral metagenome</name>
    <dbReference type="NCBI Taxonomy" id="1070528"/>
    <lineage>
        <taxon>unclassified sequences</taxon>
        <taxon>metagenomes</taxon>
        <taxon>organismal metagenomes</taxon>
    </lineage>
</organism>
<sequence>MNKAKEGLEVITYSVTGAALAEMKGKYYGLKIVDAASYETVRVAIAECRTKRGDVESRRKELKAGALEYGRQVDGEAKRITGLIAEIEDPLKDEKQRIDDEKAQIKAVKEQKEEERKDKIRTRISQMKDFVAEVAFVNSDAIKGAMDFLKSQDITTEEYEEFTPEALRTRTETIEILKKVLHERLNFEKEESQRKAEGERLAKERAEQEAKERALAEERHKIEEERAVLERAKRDADIREEARAQVEKEAREKVEREEKEAAEKARQESLRPDKEKLFAYAQALQDVPKPKVDSPQADSILDDAARDIRALMNRIMKRSEAL</sequence>
<proteinExistence type="predicted"/>
<evidence type="ECO:0000256" key="1">
    <source>
        <dbReference type="SAM" id="Coils"/>
    </source>
</evidence>
<dbReference type="EMBL" id="MT142058">
    <property type="protein sequence ID" value="QJA73869.1"/>
    <property type="molecule type" value="Genomic_DNA"/>
</dbReference>
<feature type="coiled-coil region" evidence="1">
    <location>
        <begin position="91"/>
        <end position="118"/>
    </location>
</feature>
<feature type="region of interest" description="Disordered" evidence="2">
    <location>
        <begin position="233"/>
        <end position="270"/>
    </location>
</feature>
<keyword evidence="1" id="KW-0175">Coiled coil</keyword>
<evidence type="ECO:0000256" key="2">
    <source>
        <dbReference type="SAM" id="MobiDB-lite"/>
    </source>
</evidence>
<dbReference type="AlphaFoldDB" id="A0A6M3JUW3"/>
<gene>
    <name evidence="3" type="ORF">MM415A02192_0017</name>
</gene>